<sequence length="200" mass="22076">MQLYLSNSRPWRTDYCTEDGVVLYKADAPRFSWGGETISITKLQPSAGNYQHNYAQLAEIEYHSGGLFSQDSRIKIGNRNLAAKEVLMKGHTKFWTSGYGERIFAGPDGKMYVWKMGSDKCRLFLKDTEILIATFHRKHLGVLSDARAASLEIVPQGQHMMDDILTTFIYMERLRTQKAQARNAAASSAGAAGGGGGGGC</sequence>
<dbReference type="OrthoDB" id="3360976at2759"/>
<evidence type="ECO:0000259" key="1">
    <source>
        <dbReference type="Pfam" id="PF20236"/>
    </source>
</evidence>
<dbReference type="EMBL" id="MU157954">
    <property type="protein sequence ID" value="KAF9522241.1"/>
    <property type="molecule type" value="Genomic_DNA"/>
</dbReference>
<protein>
    <recommendedName>
        <fullName evidence="1">DUF6593 domain-containing protein</fullName>
    </recommendedName>
</protein>
<dbReference type="AlphaFoldDB" id="A0A9P6JID5"/>
<dbReference type="Pfam" id="PF20236">
    <property type="entry name" value="DUF6593"/>
    <property type="match status" value="1"/>
</dbReference>
<gene>
    <name evidence="2" type="ORF">CPB83DRAFT_864734</name>
</gene>
<dbReference type="InterPro" id="IPR046528">
    <property type="entry name" value="DUF6593"/>
</dbReference>
<name>A0A9P6JID5_9AGAR</name>
<comment type="caution">
    <text evidence="2">The sequence shown here is derived from an EMBL/GenBank/DDBJ whole genome shotgun (WGS) entry which is preliminary data.</text>
</comment>
<reference evidence="2" key="1">
    <citation type="submission" date="2020-11" db="EMBL/GenBank/DDBJ databases">
        <authorList>
            <consortium name="DOE Joint Genome Institute"/>
            <person name="Ahrendt S."/>
            <person name="Riley R."/>
            <person name="Andreopoulos W."/>
            <person name="Labutti K."/>
            <person name="Pangilinan J."/>
            <person name="Ruiz-Duenas F.J."/>
            <person name="Barrasa J.M."/>
            <person name="Sanchez-Garcia M."/>
            <person name="Camarero S."/>
            <person name="Miyauchi S."/>
            <person name="Serrano A."/>
            <person name="Linde D."/>
            <person name="Babiker R."/>
            <person name="Drula E."/>
            <person name="Ayuso-Fernandez I."/>
            <person name="Pacheco R."/>
            <person name="Padilla G."/>
            <person name="Ferreira P."/>
            <person name="Barriuso J."/>
            <person name="Kellner H."/>
            <person name="Castanera R."/>
            <person name="Alfaro M."/>
            <person name="Ramirez L."/>
            <person name="Pisabarro A.G."/>
            <person name="Kuo A."/>
            <person name="Tritt A."/>
            <person name="Lipzen A."/>
            <person name="He G."/>
            <person name="Yan M."/>
            <person name="Ng V."/>
            <person name="Cullen D."/>
            <person name="Martin F."/>
            <person name="Rosso M.-N."/>
            <person name="Henrissat B."/>
            <person name="Hibbett D."/>
            <person name="Martinez A.T."/>
            <person name="Grigoriev I.V."/>
        </authorList>
    </citation>
    <scope>NUCLEOTIDE SEQUENCE</scope>
    <source>
        <strain evidence="2">CBS 506.95</strain>
    </source>
</reference>
<organism evidence="2 3">
    <name type="scientific">Crepidotus variabilis</name>
    <dbReference type="NCBI Taxonomy" id="179855"/>
    <lineage>
        <taxon>Eukaryota</taxon>
        <taxon>Fungi</taxon>
        <taxon>Dikarya</taxon>
        <taxon>Basidiomycota</taxon>
        <taxon>Agaricomycotina</taxon>
        <taxon>Agaricomycetes</taxon>
        <taxon>Agaricomycetidae</taxon>
        <taxon>Agaricales</taxon>
        <taxon>Agaricineae</taxon>
        <taxon>Crepidotaceae</taxon>
        <taxon>Crepidotus</taxon>
    </lineage>
</organism>
<evidence type="ECO:0000313" key="3">
    <source>
        <dbReference type="Proteomes" id="UP000807306"/>
    </source>
</evidence>
<feature type="domain" description="DUF6593" evidence="1">
    <location>
        <begin position="10"/>
        <end position="176"/>
    </location>
</feature>
<keyword evidence="3" id="KW-1185">Reference proteome</keyword>
<evidence type="ECO:0000313" key="2">
    <source>
        <dbReference type="EMBL" id="KAF9522241.1"/>
    </source>
</evidence>
<accession>A0A9P6JID5</accession>
<proteinExistence type="predicted"/>
<dbReference type="Proteomes" id="UP000807306">
    <property type="component" value="Unassembled WGS sequence"/>
</dbReference>